<evidence type="ECO:0000256" key="6">
    <source>
        <dbReference type="ARBA" id="ARBA00023163"/>
    </source>
</evidence>
<dbReference type="OrthoDB" id="1927254at2759"/>
<feature type="domain" description="Dof-type" evidence="10">
    <location>
        <begin position="14"/>
        <end position="68"/>
    </location>
</feature>
<dbReference type="STRING" id="3871.A0A4P1RIU6"/>
<name>A0A4P1RIU6_LUPAN</name>
<evidence type="ECO:0000256" key="8">
    <source>
        <dbReference type="PROSITE-ProRule" id="PRU00071"/>
    </source>
</evidence>
<keyword evidence="7 8" id="KW-0539">Nucleus</keyword>
<reference evidence="11 12" key="1">
    <citation type="journal article" date="2017" name="Plant Biotechnol. J.">
        <title>A comprehensive draft genome sequence for lupin (Lupinus angustifolius), an emerging health food: insights into plant-microbe interactions and legume evolution.</title>
        <authorList>
            <person name="Hane J.K."/>
            <person name="Ming Y."/>
            <person name="Kamphuis L.G."/>
            <person name="Nelson M.N."/>
            <person name="Garg G."/>
            <person name="Atkins C.A."/>
            <person name="Bayer P.E."/>
            <person name="Bravo A."/>
            <person name="Bringans S."/>
            <person name="Cannon S."/>
            <person name="Edwards D."/>
            <person name="Foley R."/>
            <person name="Gao L.L."/>
            <person name="Harrison M.J."/>
            <person name="Huang W."/>
            <person name="Hurgobin B."/>
            <person name="Li S."/>
            <person name="Liu C.W."/>
            <person name="McGrath A."/>
            <person name="Morahan G."/>
            <person name="Murray J."/>
            <person name="Weller J."/>
            <person name="Jian J."/>
            <person name="Singh K.B."/>
        </authorList>
    </citation>
    <scope>NUCLEOTIDE SEQUENCE [LARGE SCALE GENOMIC DNA]</scope>
    <source>
        <strain evidence="12">cv. Tanjil</strain>
        <tissue evidence="11">Whole plant</tissue>
    </source>
</reference>
<dbReference type="PANTHER" id="PTHR31992">
    <property type="entry name" value="DOF ZINC FINGER PROTEIN DOF1.4-RELATED"/>
    <property type="match status" value="1"/>
</dbReference>
<accession>A0A4P1RIU6</accession>
<evidence type="ECO:0000313" key="11">
    <source>
        <dbReference type="EMBL" id="OIW12191.1"/>
    </source>
</evidence>
<evidence type="ECO:0000256" key="7">
    <source>
        <dbReference type="ARBA" id="ARBA00023242"/>
    </source>
</evidence>
<dbReference type="InterPro" id="IPR003851">
    <property type="entry name" value="Znf_Dof"/>
</dbReference>
<evidence type="ECO:0000256" key="2">
    <source>
        <dbReference type="ARBA" id="ARBA00022771"/>
    </source>
</evidence>
<dbReference type="GO" id="GO:0005634">
    <property type="term" value="C:nucleus"/>
    <property type="evidence" value="ECO:0007669"/>
    <property type="project" value="UniProtKB-SubCell"/>
</dbReference>
<dbReference type="InterPro" id="IPR045174">
    <property type="entry name" value="Dof"/>
</dbReference>
<dbReference type="PROSITE" id="PS01361">
    <property type="entry name" value="ZF_DOF_1"/>
    <property type="match status" value="1"/>
</dbReference>
<comment type="function">
    <text evidence="9">Transcription factor that binds specifically to a 5'-AA[AG]G-3' consensus core sequence.</text>
</comment>
<keyword evidence="1 9" id="KW-0479">Metal-binding</keyword>
<keyword evidence="12" id="KW-1185">Reference proteome</keyword>
<evidence type="ECO:0000256" key="1">
    <source>
        <dbReference type="ARBA" id="ARBA00022723"/>
    </source>
</evidence>
<gene>
    <name evidence="11" type="ORF">TanjilG_28599</name>
</gene>
<comment type="subcellular location">
    <subcellularLocation>
        <location evidence="8 9">Nucleus</location>
    </subcellularLocation>
</comment>
<dbReference type="Gramene" id="OIW12191">
    <property type="protein sequence ID" value="OIW12191"/>
    <property type="gene ID" value="TanjilG_28599"/>
</dbReference>
<protein>
    <recommendedName>
        <fullName evidence="9">Dof zinc finger protein</fullName>
    </recommendedName>
</protein>
<dbReference type="AlphaFoldDB" id="A0A4P1RIU6"/>
<dbReference type="KEGG" id="lang:109347156"/>
<evidence type="ECO:0000256" key="9">
    <source>
        <dbReference type="RuleBase" id="RU369094"/>
    </source>
</evidence>
<dbReference type="GO" id="GO:0003677">
    <property type="term" value="F:DNA binding"/>
    <property type="evidence" value="ECO:0007669"/>
    <property type="project" value="UniProtKB-UniRule"/>
</dbReference>
<proteinExistence type="predicted"/>
<evidence type="ECO:0000256" key="3">
    <source>
        <dbReference type="ARBA" id="ARBA00022833"/>
    </source>
</evidence>
<keyword evidence="3 9" id="KW-0862">Zinc</keyword>
<dbReference type="EMBL" id="CM007365">
    <property type="protein sequence ID" value="OIW12191.1"/>
    <property type="molecule type" value="Genomic_DNA"/>
</dbReference>
<dbReference type="GO" id="GO:0003700">
    <property type="term" value="F:DNA-binding transcription factor activity"/>
    <property type="evidence" value="ECO:0007669"/>
    <property type="project" value="UniProtKB-UniRule"/>
</dbReference>
<evidence type="ECO:0000259" key="10">
    <source>
        <dbReference type="PROSITE" id="PS50884"/>
    </source>
</evidence>
<dbReference type="PROSITE" id="PS50884">
    <property type="entry name" value="ZF_DOF_2"/>
    <property type="match status" value="1"/>
</dbReference>
<organism evidence="11 12">
    <name type="scientific">Lupinus angustifolius</name>
    <name type="common">Narrow-leaved blue lupine</name>
    <dbReference type="NCBI Taxonomy" id="3871"/>
    <lineage>
        <taxon>Eukaryota</taxon>
        <taxon>Viridiplantae</taxon>
        <taxon>Streptophyta</taxon>
        <taxon>Embryophyta</taxon>
        <taxon>Tracheophyta</taxon>
        <taxon>Spermatophyta</taxon>
        <taxon>Magnoliopsida</taxon>
        <taxon>eudicotyledons</taxon>
        <taxon>Gunneridae</taxon>
        <taxon>Pentapetalae</taxon>
        <taxon>rosids</taxon>
        <taxon>fabids</taxon>
        <taxon>Fabales</taxon>
        <taxon>Fabaceae</taxon>
        <taxon>Papilionoideae</taxon>
        <taxon>50 kb inversion clade</taxon>
        <taxon>genistoids sensu lato</taxon>
        <taxon>core genistoids</taxon>
        <taxon>Genisteae</taxon>
        <taxon>Lupinus</taxon>
    </lineage>
</organism>
<dbReference type="GO" id="GO:0008270">
    <property type="term" value="F:zinc ion binding"/>
    <property type="evidence" value="ECO:0007669"/>
    <property type="project" value="UniProtKB-KW"/>
</dbReference>
<evidence type="ECO:0000313" key="12">
    <source>
        <dbReference type="Proteomes" id="UP000188354"/>
    </source>
</evidence>
<keyword evidence="2 8" id="KW-0863">Zinc-finger</keyword>
<keyword evidence="4 9" id="KW-0805">Transcription regulation</keyword>
<evidence type="ECO:0000256" key="4">
    <source>
        <dbReference type="ARBA" id="ARBA00023015"/>
    </source>
</evidence>
<keyword evidence="5 8" id="KW-0238">DNA-binding</keyword>
<dbReference type="PANTHER" id="PTHR31992:SF111">
    <property type="entry name" value="DOF ZINC FINGER PROTEIN DOF3.5"/>
    <property type="match status" value="1"/>
</dbReference>
<keyword evidence="6 9" id="KW-0804">Transcription</keyword>
<dbReference type="Proteomes" id="UP000188354">
    <property type="component" value="Chromosome LG05"/>
</dbReference>
<evidence type="ECO:0000256" key="5">
    <source>
        <dbReference type="ARBA" id="ARBA00023125"/>
    </source>
</evidence>
<dbReference type="Pfam" id="PF02701">
    <property type="entry name" value="Zn_ribbon_Dof"/>
    <property type="match status" value="1"/>
</dbReference>
<sequence length="288" mass="32421">MESEWKTNAEISSPNCPRCGSSNTKFCYYNNYSLTQPRYFCKGCRRYWTKGGSLRNVPVGGSCRKNRRSNKNLRQSIDSLTFKNLPCNNPIEHSYDPRRTTYSSSSVVSTCGPNIDLALVYANFLNQKPDSGAEVENQDQVHAVFDPSLENSRLSNKEIGPSPMLSEELALSACFNLPEHSSTGSHFCDGNNPVYFSGFNSMKIHHESRIEQCNNHHDSINFELPPLPGEEEVSHDMMWTNSEMMVNNAFQATQPSLFGPNAHDDANLLMGNWSPFDLSRDASFPKPR</sequence>